<feature type="repeat" description="TPR" evidence="8">
    <location>
        <begin position="372"/>
        <end position="405"/>
    </location>
</feature>
<accession>A0A3B7MUT6</accession>
<dbReference type="Gene3D" id="3.30.565.10">
    <property type="entry name" value="Histidine kinase-like ATPase, C-terminal domain"/>
    <property type="match status" value="1"/>
</dbReference>
<dbReference type="PANTHER" id="PTHR41523">
    <property type="entry name" value="TWO-COMPONENT SYSTEM SENSOR PROTEIN"/>
    <property type="match status" value="1"/>
</dbReference>
<dbReference type="SMART" id="SM00387">
    <property type="entry name" value="HATPase_c"/>
    <property type="match status" value="1"/>
</dbReference>
<evidence type="ECO:0000256" key="6">
    <source>
        <dbReference type="ARBA" id="ARBA00022777"/>
    </source>
</evidence>
<keyword evidence="12" id="KW-1185">Reference proteome</keyword>
<dbReference type="RefSeq" id="WP_119051276.1">
    <property type="nucleotide sequence ID" value="NZ_CP032157.1"/>
</dbReference>
<evidence type="ECO:0000256" key="4">
    <source>
        <dbReference type="ARBA" id="ARBA00022679"/>
    </source>
</evidence>
<dbReference type="SUPFAM" id="SSF55874">
    <property type="entry name" value="ATPase domain of HSP90 chaperone/DNA topoisomerase II/histidine kinase"/>
    <property type="match status" value="1"/>
</dbReference>
<dbReference type="InterPro" id="IPR011495">
    <property type="entry name" value="Sig_transdc_His_kin_sub2_dim/P"/>
</dbReference>
<dbReference type="InterPro" id="IPR011990">
    <property type="entry name" value="TPR-like_helical_dom_sf"/>
</dbReference>
<dbReference type="SUPFAM" id="SSF56327">
    <property type="entry name" value="LDH C-terminal domain-like"/>
    <property type="match status" value="1"/>
</dbReference>
<evidence type="ECO:0000256" key="3">
    <source>
        <dbReference type="ARBA" id="ARBA00022553"/>
    </source>
</evidence>
<dbReference type="Pfam" id="PF07568">
    <property type="entry name" value="HisKA_2"/>
    <property type="match status" value="1"/>
</dbReference>
<dbReference type="OrthoDB" id="1223659at2"/>
<dbReference type="Proteomes" id="UP000263900">
    <property type="component" value="Chromosome"/>
</dbReference>
<dbReference type="GO" id="GO:0016616">
    <property type="term" value="F:oxidoreductase activity, acting on the CH-OH group of donors, NAD or NADP as acceptor"/>
    <property type="evidence" value="ECO:0007669"/>
    <property type="project" value="InterPro"/>
</dbReference>
<keyword evidence="9" id="KW-1133">Transmembrane helix</keyword>
<dbReference type="PROSITE" id="PS50005">
    <property type="entry name" value="TPR"/>
    <property type="match status" value="1"/>
</dbReference>
<evidence type="ECO:0000313" key="11">
    <source>
        <dbReference type="EMBL" id="AXY75395.1"/>
    </source>
</evidence>
<evidence type="ECO:0000259" key="10">
    <source>
        <dbReference type="SMART" id="SM00387"/>
    </source>
</evidence>
<keyword evidence="9" id="KW-0812">Transmembrane</keyword>
<name>A0A3B7MUT6_9BACT</name>
<dbReference type="GO" id="GO:0005524">
    <property type="term" value="F:ATP binding"/>
    <property type="evidence" value="ECO:0007669"/>
    <property type="project" value="UniProtKB-KW"/>
</dbReference>
<keyword evidence="8" id="KW-0802">TPR repeat</keyword>
<feature type="transmembrane region" description="Helical" evidence="9">
    <location>
        <begin position="480"/>
        <end position="500"/>
    </location>
</feature>
<dbReference type="InterPro" id="IPR036890">
    <property type="entry name" value="HATPase_C_sf"/>
</dbReference>
<sequence>MKILSLFMAMVCFFFTGYGQYIDGDEMVGADEIPGLVKQLDKELPAEQKAAVLIKIGLGYLYKAGEAKADLDSTLYYARAARALGEQLGRVRFVNESLLLMGMVDLERRDMAGAKKMLAVLDDSSQLKLLLYISITYVNEMPVVREDHSLLDSGGHYAEAAVRLALKIKMRQKTALQRLEQVAIQYSTRHERGLAEKYYLLAEQYGKGGSYPSKARTLGNLSRIYSDEGNFYKALSYGINAEKALTKDSDVEDLSLINTTLASLYTTQEKYEQALVYGGRMLAEPDKYRYYVFIYAIANSYCNNLRKLHRTKEILPFLQKFKEACPLQEYYDHIFYHLALGNGYKDMGQYDRAEQHFLASIRYADSAHYTASVVYFNLGSLYQQMNEHTKALAAFKTAEKGLTNEVMQASNLSYIAQSAAALGDYRDAYGYLVKSKGISDSIYVVSKEKVLQELEVEYQTQKKEAALQGAMEQARVRKQVTIIIISLLAVIIGLLIWLFWSKLQSNKVITGKNVQLEQLVKDKSWLLKEMHHRVKNNLHTIMNLLEFQSAYLHDDALAAIKNSQSRIFSMSLIHQQLYQTDEDVKTIDMGVYIPELVSYLKECFGMDGHCVVVMDMDPALVLPVEEAVPLGLIINEGVTNSMKYAFKKGEQGEIHISLKATEASAYELLLADNGKGLDADFDVDTAGSLGFQLIKGLSEQLGAQLEIVNEGGVKIRVSGILVKGNEATRQ</sequence>
<dbReference type="InterPro" id="IPR015955">
    <property type="entry name" value="Lactate_DH/Glyco_Ohase_4_C"/>
</dbReference>
<dbReference type="EMBL" id="CP032157">
    <property type="protein sequence ID" value="AXY75395.1"/>
    <property type="molecule type" value="Genomic_DNA"/>
</dbReference>
<dbReference type="Pfam" id="PF13424">
    <property type="entry name" value="TPR_12"/>
    <property type="match status" value="1"/>
</dbReference>
<keyword evidence="7" id="KW-0067">ATP-binding</keyword>
<keyword evidence="6" id="KW-0418">Kinase</keyword>
<keyword evidence="5" id="KW-0547">Nucleotide-binding</keyword>
<dbReference type="GO" id="GO:0004673">
    <property type="term" value="F:protein histidine kinase activity"/>
    <property type="evidence" value="ECO:0007669"/>
    <property type="project" value="UniProtKB-EC"/>
</dbReference>
<reference evidence="11 12" key="1">
    <citation type="submission" date="2018-09" db="EMBL/GenBank/DDBJ databases">
        <title>Genome sequencing of strain 6GH32-13.</title>
        <authorList>
            <person name="Weon H.-Y."/>
            <person name="Heo J."/>
            <person name="Kwon S.-W."/>
        </authorList>
    </citation>
    <scope>NUCLEOTIDE SEQUENCE [LARGE SCALE GENOMIC DNA]</scope>
    <source>
        <strain evidence="11 12">5GH32-13</strain>
    </source>
</reference>
<dbReference type="SMART" id="SM00028">
    <property type="entry name" value="TPR"/>
    <property type="match status" value="3"/>
</dbReference>
<feature type="domain" description="Histidine kinase/HSP90-like ATPase" evidence="10">
    <location>
        <begin position="625"/>
        <end position="723"/>
    </location>
</feature>
<dbReference type="PANTHER" id="PTHR41523:SF8">
    <property type="entry name" value="ETHYLENE RESPONSE SENSOR PROTEIN"/>
    <property type="match status" value="1"/>
</dbReference>
<keyword evidence="9" id="KW-0472">Membrane</keyword>
<evidence type="ECO:0000256" key="2">
    <source>
        <dbReference type="ARBA" id="ARBA00012438"/>
    </source>
</evidence>
<evidence type="ECO:0000256" key="8">
    <source>
        <dbReference type="PROSITE-ProRule" id="PRU00339"/>
    </source>
</evidence>
<evidence type="ECO:0000256" key="9">
    <source>
        <dbReference type="SAM" id="Phobius"/>
    </source>
</evidence>
<dbReference type="Gene3D" id="1.25.40.10">
    <property type="entry name" value="Tetratricopeptide repeat domain"/>
    <property type="match status" value="2"/>
</dbReference>
<evidence type="ECO:0000256" key="7">
    <source>
        <dbReference type="ARBA" id="ARBA00022840"/>
    </source>
</evidence>
<protein>
    <recommendedName>
        <fullName evidence="2">histidine kinase</fullName>
        <ecNumber evidence="2">2.7.13.3</ecNumber>
    </recommendedName>
</protein>
<gene>
    <name evidence="11" type="ORF">D3H65_15995</name>
</gene>
<keyword evidence="4" id="KW-0808">Transferase</keyword>
<dbReference type="AlphaFoldDB" id="A0A3B7MUT6"/>
<evidence type="ECO:0000313" key="12">
    <source>
        <dbReference type="Proteomes" id="UP000263900"/>
    </source>
</evidence>
<keyword evidence="3" id="KW-0597">Phosphoprotein</keyword>
<dbReference type="KEGG" id="pseg:D3H65_15995"/>
<comment type="catalytic activity">
    <reaction evidence="1">
        <text>ATP + protein L-histidine = ADP + protein N-phospho-L-histidine.</text>
        <dbReference type="EC" id="2.7.13.3"/>
    </reaction>
</comment>
<dbReference type="InterPro" id="IPR019734">
    <property type="entry name" value="TPR_rpt"/>
</dbReference>
<dbReference type="SUPFAM" id="SSF48452">
    <property type="entry name" value="TPR-like"/>
    <property type="match status" value="2"/>
</dbReference>
<proteinExistence type="predicted"/>
<dbReference type="Gene3D" id="3.30.450.20">
    <property type="entry name" value="PAS domain"/>
    <property type="match status" value="1"/>
</dbReference>
<dbReference type="EC" id="2.7.13.3" evidence="2"/>
<dbReference type="InterPro" id="IPR003594">
    <property type="entry name" value="HATPase_dom"/>
</dbReference>
<organism evidence="11 12">
    <name type="scientific">Paraflavitalea soli</name>
    <dbReference type="NCBI Taxonomy" id="2315862"/>
    <lineage>
        <taxon>Bacteria</taxon>
        <taxon>Pseudomonadati</taxon>
        <taxon>Bacteroidota</taxon>
        <taxon>Chitinophagia</taxon>
        <taxon>Chitinophagales</taxon>
        <taxon>Chitinophagaceae</taxon>
        <taxon>Paraflavitalea</taxon>
    </lineage>
</organism>
<evidence type="ECO:0000256" key="1">
    <source>
        <dbReference type="ARBA" id="ARBA00000085"/>
    </source>
</evidence>
<evidence type="ECO:0000256" key="5">
    <source>
        <dbReference type="ARBA" id="ARBA00022741"/>
    </source>
</evidence>